<evidence type="ECO:0000259" key="1">
    <source>
        <dbReference type="Pfam" id="PF00561"/>
    </source>
</evidence>
<dbReference type="InterPro" id="IPR000639">
    <property type="entry name" value="Epox_hydrolase-like"/>
</dbReference>
<reference evidence="2" key="1">
    <citation type="submission" date="2020-05" db="EMBL/GenBank/DDBJ databases">
        <authorList>
            <person name="Chiriac C."/>
            <person name="Salcher M."/>
            <person name="Ghai R."/>
            <person name="Kavagutti S V."/>
        </authorList>
    </citation>
    <scope>NUCLEOTIDE SEQUENCE</scope>
</reference>
<sequence>MKSLRTPDECFENLPLWPYQANYSSVDDFEGGELRVHHVDEGPRDADPILCMHGEPSWSYLYRHMIPPLTQAGHRVIAPDLVGFGRSDKPSDQSSYTYERHVSWMSSWLLALDLNRITLVCQDWGGLIGLRLATAFPERFSRLVIANTGLPTGDKPQPPAFAQWRKFSQEVEHFDSGAIVQMGTTSELPEPVVAAYNAPFPEESFTVAARRFPMLVPDSPEAPSAQENRDAWDVLHTWSRPVMLAFSDSDPVTKRGERAFLSGIPACAGSSNQTVVGAGHFLQEDAGPELANMVHEFIESHPV</sequence>
<protein>
    <submittedName>
        <fullName evidence="2">Unannotated protein</fullName>
    </submittedName>
</protein>
<dbReference type="Pfam" id="PF00561">
    <property type="entry name" value="Abhydrolase_1"/>
    <property type="match status" value="1"/>
</dbReference>
<dbReference type="AlphaFoldDB" id="A0A6J7HRJ9"/>
<dbReference type="InterPro" id="IPR029058">
    <property type="entry name" value="AB_hydrolase_fold"/>
</dbReference>
<dbReference type="PANTHER" id="PTHR43798:SF24">
    <property type="entry name" value="CIS-3-ALKYL-4-ALKYLOXETAN-2-ONE DECARBOXYLASE"/>
    <property type="match status" value="1"/>
</dbReference>
<organism evidence="2">
    <name type="scientific">freshwater metagenome</name>
    <dbReference type="NCBI Taxonomy" id="449393"/>
    <lineage>
        <taxon>unclassified sequences</taxon>
        <taxon>metagenomes</taxon>
        <taxon>ecological metagenomes</taxon>
    </lineage>
</organism>
<accession>A0A6J7HRJ9</accession>
<dbReference type="NCBIfam" id="NF002043">
    <property type="entry name" value="PRK00870.1"/>
    <property type="match status" value="1"/>
</dbReference>
<dbReference type="GO" id="GO:0016020">
    <property type="term" value="C:membrane"/>
    <property type="evidence" value="ECO:0007669"/>
    <property type="project" value="TreeGrafter"/>
</dbReference>
<dbReference type="InterPro" id="IPR000073">
    <property type="entry name" value="AB_hydrolase_1"/>
</dbReference>
<dbReference type="SUPFAM" id="SSF53474">
    <property type="entry name" value="alpha/beta-Hydrolases"/>
    <property type="match status" value="1"/>
</dbReference>
<feature type="domain" description="AB hydrolase-1" evidence="1">
    <location>
        <begin position="48"/>
        <end position="285"/>
    </location>
</feature>
<dbReference type="PRINTS" id="PR00111">
    <property type="entry name" value="ABHYDROLASE"/>
</dbReference>
<proteinExistence type="predicted"/>
<dbReference type="Gene3D" id="3.40.50.1820">
    <property type="entry name" value="alpha/beta hydrolase"/>
    <property type="match status" value="1"/>
</dbReference>
<dbReference type="InterPro" id="IPR050266">
    <property type="entry name" value="AB_hydrolase_sf"/>
</dbReference>
<gene>
    <name evidence="2" type="ORF">UFOPK3519_01984</name>
</gene>
<dbReference type="EMBL" id="CAFBMG010000255">
    <property type="protein sequence ID" value="CAB4922092.1"/>
    <property type="molecule type" value="Genomic_DNA"/>
</dbReference>
<dbReference type="GO" id="GO:0003824">
    <property type="term" value="F:catalytic activity"/>
    <property type="evidence" value="ECO:0007669"/>
    <property type="project" value="InterPro"/>
</dbReference>
<evidence type="ECO:0000313" key="2">
    <source>
        <dbReference type="EMBL" id="CAB4922092.1"/>
    </source>
</evidence>
<name>A0A6J7HRJ9_9ZZZZ</name>
<dbReference type="PANTHER" id="PTHR43798">
    <property type="entry name" value="MONOACYLGLYCEROL LIPASE"/>
    <property type="match status" value="1"/>
</dbReference>
<dbReference type="PRINTS" id="PR00412">
    <property type="entry name" value="EPOXHYDRLASE"/>
</dbReference>